<evidence type="ECO:0000313" key="8">
    <source>
        <dbReference type="Proteomes" id="UP000000851"/>
    </source>
</evidence>
<evidence type="ECO:0000256" key="3">
    <source>
        <dbReference type="ARBA" id="ARBA00022729"/>
    </source>
</evidence>
<dbReference type="SMART" id="SM00812">
    <property type="entry name" value="Alpha_L_fucos"/>
    <property type="match status" value="1"/>
</dbReference>
<proteinExistence type="inferred from homology"/>
<evidence type="ECO:0000256" key="4">
    <source>
        <dbReference type="ARBA" id="ARBA00022801"/>
    </source>
</evidence>
<accession>C7Q1K6</accession>
<dbReference type="OrthoDB" id="5526311at2"/>
<keyword evidence="5 7" id="KW-0326">Glycosidase</keyword>
<gene>
    <name evidence="7" type="ordered locus">Caci_4875</name>
</gene>
<evidence type="ECO:0000313" key="7">
    <source>
        <dbReference type="EMBL" id="ACU73735.1"/>
    </source>
</evidence>
<dbReference type="Proteomes" id="UP000000851">
    <property type="component" value="Chromosome"/>
</dbReference>
<protein>
    <recommendedName>
        <fullName evidence="2">alpha-L-fucosidase</fullName>
        <ecNumber evidence="2">3.2.1.51</ecNumber>
    </recommendedName>
</protein>
<dbReference type="InterPro" id="IPR013780">
    <property type="entry name" value="Glyco_hydro_b"/>
</dbReference>
<dbReference type="EC" id="3.2.1.51" evidence="2"/>
<dbReference type="Gene3D" id="3.20.20.80">
    <property type="entry name" value="Glycosidases"/>
    <property type="match status" value="1"/>
</dbReference>
<dbReference type="HOGENOM" id="CLU_002934_6_1_11"/>
<dbReference type="Pfam" id="PF01120">
    <property type="entry name" value="Alpha_L_fucos"/>
    <property type="match status" value="1"/>
</dbReference>
<dbReference type="CAZy" id="GH29">
    <property type="family name" value="Glycoside Hydrolase Family 29"/>
</dbReference>
<dbReference type="GO" id="GO:0004560">
    <property type="term" value="F:alpha-L-fucosidase activity"/>
    <property type="evidence" value="ECO:0007669"/>
    <property type="project" value="UniProtKB-EC"/>
</dbReference>
<dbReference type="SUPFAM" id="SSF51445">
    <property type="entry name" value="(Trans)glycosidases"/>
    <property type="match status" value="1"/>
</dbReference>
<dbReference type="InterPro" id="IPR000933">
    <property type="entry name" value="Glyco_hydro_29"/>
</dbReference>
<dbReference type="STRING" id="479433.Caci_4875"/>
<dbReference type="KEGG" id="cai:Caci_4875"/>
<sequence>MTLFTPTWASVDRHVAAPEWFQDAKFGIYHHWGAFSVPAFANEWYPRAMYYPDGAERQHHVETYGDPQTWPYHRFIEGADDRSGRFVKFAPTLASAGGRFDPHEWAQLIADAGARFAGPVAEHHDGFSMWDSRVNEWNSVAKGPQLDLLSLFAEAYREQGLKLLVAMHHAYHYTGYFEHVPPQPTRSLRKLYGQLSKPEHDRLWLDKLKEVIDLARPDIIYQDVNLDKIEEPIVLEFLAHYYNRAGEWGTEVVATYKDGLTDKGQVYDYERGGPKDLTHPYWLTDDILTVDSWSYKPDLVYVPVELILHSLIDRVSKNGGLLLNIAPTAEGVIPDEQRTLLLAIGDYLRRYGESVYETRAWTVYGEGPTEMGGGSFVPPVAGTARDIRFTRDKPGRILYATVLGWPAGGLTIATLAAGRFDLGSLRAIELIGPETDAYIPLSDYRQDAAGLHIALPQSAPFSAAAYVAKLTFDGPIPSLDSKP</sequence>
<dbReference type="InterPro" id="IPR057739">
    <property type="entry name" value="Glyco_hydro_29_N"/>
</dbReference>
<dbReference type="AlphaFoldDB" id="C7Q1K6"/>
<organism evidence="7 8">
    <name type="scientific">Catenulispora acidiphila (strain DSM 44928 / JCM 14897 / NBRC 102108 / NRRL B-24433 / ID139908)</name>
    <dbReference type="NCBI Taxonomy" id="479433"/>
    <lineage>
        <taxon>Bacteria</taxon>
        <taxon>Bacillati</taxon>
        <taxon>Actinomycetota</taxon>
        <taxon>Actinomycetes</taxon>
        <taxon>Catenulisporales</taxon>
        <taxon>Catenulisporaceae</taxon>
        <taxon>Catenulispora</taxon>
    </lineage>
</organism>
<keyword evidence="3" id="KW-0732">Signal</keyword>
<dbReference type="InParanoid" id="C7Q1K6"/>
<dbReference type="GO" id="GO:0016139">
    <property type="term" value="P:glycoside catabolic process"/>
    <property type="evidence" value="ECO:0007669"/>
    <property type="project" value="TreeGrafter"/>
</dbReference>
<reference evidence="7 8" key="1">
    <citation type="journal article" date="2009" name="Stand. Genomic Sci.">
        <title>Complete genome sequence of Catenulispora acidiphila type strain (ID 139908).</title>
        <authorList>
            <person name="Copeland A."/>
            <person name="Lapidus A."/>
            <person name="Glavina Del Rio T."/>
            <person name="Nolan M."/>
            <person name="Lucas S."/>
            <person name="Chen F."/>
            <person name="Tice H."/>
            <person name="Cheng J.F."/>
            <person name="Bruce D."/>
            <person name="Goodwin L."/>
            <person name="Pitluck S."/>
            <person name="Mikhailova N."/>
            <person name="Pati A."/>
            <person name="Ivanova N."/>
            <person name="Mavromatis K."/>
            <person name="Chen A."/>
            <person name="Palaniappan K."/>
            <person name="Chain P."/>
            <person name="Land M."/>
            <person name="Hauser L."/>
            <person name="Chang Y.J."/>
            <person name="Jeffries C.D."/>
            <person name="Chertkov O."/>
            <person name="Brettin T."/>
            <person name="Detter J.C."/>
            <person name="Han C."/>
            <person name="Ali Z."/>
            <person name="Tindall B.J."/>
            <person name="Goker M."/>
            <person name="Bristow J."/>
            <person name="Eisen J.A."/>
            <person name="Markowitz V."/>
            <person name="Hugenholtz P."/>
            <person name="Kyrpides N.C."/>
            <person name="Klenk H.P."/>
        </authorList>
    </citation>
    <scope>NUCLEOTIDE SEQUENCE [LARGE SCALE GENOMIC DNA]</scope>
    <source>
        <strain evidence="8">DSM 44928 / JCM 14897 / NBRC 102108 / NRRL B-24433 / ID139908</strain>
    </source>
</reference>
<dbReference type="PANTHER" id="PTHR10030">
    <property type="entry name" value="ALPHA-L-FUCOSIDASE"/>
    <property type="match status" value="1"/>
</dbReference>
<dbReference type="Gene3D" id="2.60.40.1180">
    <property type="entry name" value="Golgi alpha-mannosidase II"/>
    <property type="match status" value="1"/>
</dbReference>
<evidence type="ECO:0000256" key="2">
    <source>
        <dbReference type="ARBA" id="ARBA00012662"/>
    </source>
</evidence>
<dbReference type="eggNOG" id="COG3669">
    <property type="taxonomic scope" value="Bacteria"/>
</dbReference>
<dbReference type="RefSeq" id="WP_015793464.1">
    <property type="nucleotide sequence ID" value="NC_013131.1"/>
</dbReference>
<evidence type="ECO:0000256" key="5">
    <source>
        <dbReference type="ARBA" id="ARBA00023295"/>
    </source>
</evidence>
<evidence type="ECO:0000259" key="6">
    <source>
        <dbReference type="Pfam" id="PF01120"/>
    </source>
</evidence>
<dbReference type="GO" id="GO:0006004">
    <property type="term" value="P:fucose metabolic process"/>
    <property type="evidence" value="ECO:0007669"/>
    <property type="project" value="TreeGrafter"/>
</dbReference>
<evidence type="ECO:0000256" key="1">
    <source>
        <dbReference type="ARBA" id="ARBA00007951"/>
    </source>
</evidence>
<keyword evidence="4 7" id="KW-0378">Hydrolase</keyword>
<keyword evidence="8" id="KW-1185">Reference proteome</keyword>
<comment type="similarity">
    <text evidence="1">Belongs to the glycosyl hydrolase 29 family.</text>
</comment>
<feature type="domain" description="Glycoside hydrolase family 29 N-terminal" evidence="6">
    <location>
        <begin position="4"/>
        <end position="353"/>
    </location>
</feature>
<dbReference type="GO" id="GO:0005764">
    <property type="term" value="C:lysosome"/>
    <property type="evidence" value="ECO:0007669"/>
    <property type="project" value="TreeGrafter"/>
</dbReference>
<dbReference type="EMBL" id="CP001700">
    <property type="protein sequence ID" value="ACU73735.1"/>
    <property type="molecule type" value="Genomic_DNA"/>
</dbReference>
<dbReference type="PANTHER" id="PTHR10030:SF37">
    <property type="entry name" value="ALPHA-L-FUCOSIDASE-RELATED"/>
    <property type="match status" value="1"/>
</dbReference>
<dbReference type="InterPro" id="IPR017853">
    <property type="entry name" value="GH"/>
</dbReference>
<name>C7Q1K6_CATAD</name>